<organism evidence="6 7">
    <name type="scientific">Astrephomene gubernaculifera</name>
    <dbReference type="NCBI Taxonomy" id="47775"/>
    <lineage>
        <taxon>Eukaryota</taxon>
        <taxon>Viridiplantae</taxon>
        <taxon>Chlorophyta</taxon>
        <taxon>core chlorophytes</taxon>
        <taxon>Chlorophyceae</taxon>
        <taxon>CS clade</taxon>
        <taxon>Chlamydomonadales</taxon>
        <taxon>Astrephomenaceae</taxon>
        <taxon>Astrephomene</taxon>
    </lineage>
</organism>
<dbReference type="SMART" id="SM00487">
    <property type="entry name" value="DEXDc"/>
    <property type="match status" value="1"/>
</dbReference>
<evidence type="ECO:0000256" key="4">
    <source>
        <dbReference type="ARBA" id="ARBA00022840"/>
    </source>
</evidence>
<sequence length="266" mass="29354">GGGAGTPVAGTSPEHPFAARNSIRNVEEQFNELRPRLALHFPFELDAFQQEAVLHLEGGRSVFVAAHTSAGKTVVAEYAFALATRHCTRAIYTSPIKTISNQKFRDFSAKFEVGLLTGDVQVRPTAPCLIMTTEILRSMLYKGADLIRDVEVVVFDEVHYVNDVDRGVVWEEVIIMLPPHITLVLLSATVPNVMDFADWVGRTKRKVIHVTGTTKRPVPLEHSLYHAGELYPICSREVFNPEGVRRAQAAYKARNDPQQGSYGGGG</sequence>
<feature type="non-terminal residue" evidence="6">
    <location>
        <position position="1"/>
    </location>
</feature>
<keyword evidence="1" id="KW-0547">Nucleotide-binding</keyword>
<evidence type="ECO:0000256" key="1">
    <source>
        <dbReference type="ARBA" id="ARBA00022741"/>
    </source>
</evidence>
<feature type="non-terminal residue" evidence="6">
    <location>
        <position position="266"/>
    </location>
</feature>
<dbReference type="GO" id="GO:0055087">
    <property type="term" value="C:Ski complex"/>
    <property type="evidence" value="ECO:0007669"/>
    <property type="project" value="TreeGrafter"/>
</dbReference>
<comment type="caution">
    <text evidence="6">The sequence shown here is derived from an EMBL/GenBank/DDBJ whole genome shotgun (WGS) entry which is preliminary data.</text>
</comment>
<dbReference type="PANTHER" id="PTHR12131">
    <property type="entry name" value="ATP-DEPENDENT RNA AND DNA HELICASE"/>
    <property type="match status" value="1"/>
</dbReference>
<dbReference type="EMBL" id="BMAR01000010">
    <property type="protein sequence ID" value="GFR45797.1"/>
    <property type="molecule type" value="Genomic_DNA"/>
</dbReference>
<dbReference type="GO" id="GO:0016787">
    <property type="term" value="F:hydrolase activity"/>
    <property type="evidence" value="ECO:0007669"/>
    <property type="project" value="UniProtKB-KW"/>
</dbReference>
<evidence type="ECO:0000256" key="2">
    <source>
        <dbReference type="ARBA" id="ARBA00022801"/>
    </source>
</evidence>
<dbReference type="GO" id="GO:0003676">
    <property type="term" value="F:nucleic acid binding"/>
    <property type="evidence" value="ECO:0007669"/>
    <property type="project" value="InterPro"/>
</dbReference>
<proteinExistence type="predicted"/>
<dbReference type="PANTHER" id="PTHR12131:SF24">
    <property type="entry name" value="DEXH-BOX ATP-DEPENDENT RNA HELICASE DEXH11"/>
    <property type="match status" value="1"/>
</dbReference>
<dbReference type="GO" id="GO:0004386">
    <property type="term" value="F:helicase activity"/>
    <property type="evidence" value="ECO:0007669"/>
    <property type="project" value="UniProtKB-KW"/>
</dbReference>
<name>A0AAD3DRS7_9CHLO</name>
<dbReference type="GO" id="GO:0070478">
    <property type="term" value="P:nuclear-transcribed mRNA catabolic process, 3'-5' exonucleolytic nonsense-mediated decay"/>
    <property type="evidence" value="ECO:0007669"/>
    <property type="project" value="TreeGrafter"/>
</dbReference>
<reference evidence="6 7" key="1">
    <citation type="journal article" date="2021" name="Sci. Rep.">
        <title>Genome sequencing of the multicellular alga Astrephomene provides insights into convergent evolution of germ-soma differentiation.</title>
        <authorList>
            <person name="Yamashita S."/>
            <person name="Yamamoto K."/>
            <person name="Matsuzaki R."/>
            <person name="Suzuki S."/>
            <person name="Yamaguchi H."/>
            <person name="Hirooka S."/>
            <person name="Minakuchi Y."/>
            <person name="Miyagishima S."/>
            <person name="Kawachi M."/>
            <person name="Toyoda A."/>
            <person name="Nozaki H."/>
        </authorList>
    </citation>
    <scope>NUCLEOTIDE SEQUENCE [LARGE SCALE GENOMIC DNA]</scope>
    <source>
        <strain evidence="6 7">NIES-4017</strain>
    </source>
</reference>
<dbReference type="PROSITE" id="PS51192">
    <property type="entry name" value="HELICASE_ATP_BIND_1"/>
    <property type="match status" value="1"/>
</dbReference>
<feature type="domain" description="Helicase ATP-binding" evidence="5">
    <location>
        <begin position="53"/>
        <end position="208"/>
    </location>
</feature>
<evidence type="ECO:0000259" key="5">
    <source>
        <dbReference type="PROSITE" id="PS51192"/>
    </source>
</evidence>
<keyword evidence="2" id="KW-0378">Hydrolase</keyword>
<dbReference type="Gene3D" id="3.40.50.300">
    <property type="entry name" value="P-loop containing nucleotide triphosphate hydrolases"/>
    <property type="match status" value="1"/>
</dbReference>
<evidence type="ECO:0000313" key="7">
    <source>
        <dbReference type="Proteomes" id="UP001054857"/>
    </source>
</evidence>
<gene>
    <name evidence="6" type="ORF">Agub_g7252</name>
</gene>
<dbReference type="InterPro" id="IPR027417">
    <property type="entry name" value="P-loop_NTPase"/>
</dbReference>
<keyword evidence="4" id="KW-0067">ATP-binding</keyword>
<dbReference type="AlphaFoldDB" id="A0AAD3DRS7"/>
<dbReference type="FunFam" id="3.40.50.300:FF:000354">
    <property type="entry name" value="ATP-dependent RNA helicase SKI2"/>
    <property type="match status" value="1"/>
</dbReference>
<evidence type="ECO:0000313" key="6">
    <source>
        <dbReference type="EMBL" id="GFR45797.1"/>
    </source>
</evidence>
<keyword evidence="7" id="KW-1185">Reference proteome</keyword>
<dbReference type="InterPro" id="IPR011545">
    <property type="entry name" value="DEAD/DEAH_box_helicase_dom"/>
</dbReference>
<dbReference type="InterPro" id="IPR050699">
    <property type="entry name" value="RNA-DNA_Helicase"/>
</dbReference>
<accession>A0AAD3DRS7</accession>
<dbReference type="Pfam" id="PF00270">
    <property type="entry name" value="DEAD"/>
    <property type="match status" value="1"/>
</dbReference>
<dbReference type="GO" id="GO:0005524">
    <property type="term" value="F:ATP binding"/>
    <property type="evidence" value="ECO:0007669"/>
    <property type="project" value="UniProtKB-KW"/>
</dbReference>
<dbReference type="InterPro" id="IPR014001">
    <property type="entry name" value="Helicase_ATP-bd"/>
</dbReference>
<dbReference type="Proteomes" id="UP001054857">
    <property type="component" value="Unassembled WGS sequence"/>
</dbReference>
<evidence type="ECO:0000256" key="3">
    <source>
        <dbReference type="ARBA" id="ARBA00022806"/>
    </source>
</evidence>
<protein>
    <recommendedName>
        <fullName evidence="5">Helicase ATP-binding domain-containing protein</fullName>
    </recommendedName>
</protein>
<keyword evidence="3" id="KW-0347">Helicase</keyword>
<dbReference type="SUPFAM" id="SSF52540">
    <property type="entry name" value="P-loop containing nucleoside triphosphate hydrolases"/>
    <property type="match status" value="1"/>
</dbReference>